<dbReference type="PANTHER" id="PTHR13069:SF21">
    <property type="entry name" value="ALKYLATED DNA REPAIR PROTEIN ALKB HOMOLOG 8"/>
    <property type="match status" value="1"/>
</dbReference>
<dbReference type="SUPFAM" id="SSF54928">
    <property type="entry name" value="RNA-binding domain, RBD"/>
    <property type="match status" value="1"/>
</dbReference>
<keyword evidence="12" id="KW-1185">Reference proteome</keyword>
<dbReference type="AlphaFoldDB" id="A0A834IQX4"/>
<dbReference type="GO" id="GO:0005737">
    <property type="term" value="C:cytoplasm"/>
    <property type="evidence" value="ECO:0007669"/>
    <property type="project" value="TreeGrafter"/>
</dbReference>
<dbReference type="SUPFAM" id="SSF51197">
    <property type="entry name" value="Clavaminate synthase-like"/>
    <property type="match status" value="1"/>
</dbReference>
<dbReference type="CDD" id="cd12431">
    <property type="entry name" value="RRM_ALKBH8"/>
    <property type="match status" value="1"/>
</dbReference>
<gene>
    <name evidence="11" type="ORF">GWI33_002673</name>
</gene>
<dbReference type="Gene3D" id="3.40.50.150">
    <property type="entry name" value="Vaccinia Virus protein VP39"/>
    <property type="match status" value="1"/>
</dbReference>
<dbReference type="Gene3D" id="2.60.120.590">
    <property type="entry name" value="Alpha-ketoglutarate-dependent dioxygenase AlkB-like"/>
    <property type="match status" value="1"/>
</dbReference>
<dbReference type="Proteomes" id="UP000625711">
    <property type="component" value="Unassembled WGS sequence"/>
</dbReference>
<keyword evidence="4" id="KW-0808">Transferase</keyword>
<sequence length="577" mass="66022">MEQVSLSKQKKIFRKLNKLRIALTKETGIEFSSCPTESLAVCNVGLANGLTKELLFEHFSKQGTLTNINLLPGKSYCFVSYLTIESAAKANEAFNGKLNIAQDNKPIYMLYVPKIPLVDNNDIWHELPPGLIVLKDYITSSEEKNLLDMHNFTNQIDGNMKHRLVKHYGYEFRYDINNVDKDKPLNEKIPSQCDFLWERLSNERPEFKHFKPDQLTINFYSPGHGSSIVMDFKNGDKHICVLLPQRSLLIMSGESRYDWNHGIVPRKFDVIKDPASGTYSCLKRGVRVSLTFRKILQGICDCVYTDKCDSFKSRGQIVENNVAAKLEKLHVHQVYENIADHFSDTRHKPWPNVLEFIQSFETGSVLIDAGCGNGKYLGRQDLYDIGFDYSAGLINICKNRGHEVCVGDCLNIPIKDNSADGILSIAVIHHLANKNRRLEALKEIVRVLRIGGKALIYVWAKDQLKGQEKSSYIKQDRKNRKSLYTQAASVSYETETVNLLDGTVSFPVHTNRTQFKTQDVLVPWKLKDENKTTFLRFYHVFENNELELLCNSLNNVKILKSYYDQGNMCIILEKINN</sequence>
<evidence type="ECO:0000313" key="11">
    <source>
        <dbReference type="EMBL" id="KAF7282445.1"/>
    </source>
</evidence>
<evidence type="ECO:0000256" key="5">
    <source>
        <dbReference type="ARBA" id="ARBA00022723"/>
    </source>
</evidence>
<feature type="domain" description="RRM" evidence="10">
    <location>
        <begin position="37"/>
        <end position="114"/>
    </location>
</feature>
<keyword evidence="5" id="KW-0479">Metal-binding</keyword>
<reference evidence="11" key="1">
    <citation type="submission" date="2020-08" db="EMBL/GenBank/DDBJ databases">
        <title>Genome sequencing and assembly of the red palm weevil Rhynchophorus ferrugineus.</title>
        <authorList>
            <person name="Dias G.B."/>
            <person name="Bergman C.M."/>
            <person name="Manee M."/>
        </authorList>
    </citation>
    <scope>NUCLEOTIDE SEQUENCE</scope>
    <source>
        <strain evidence="11">AA-2017</strain>
        <tissue evidence="11">Whole larva</tissue>
    </source>
</reference>
<keyword evidence="8" id="KW-0539">Nucleus</keyword>
<dbReference type="GO" id="GO:0106335">
    <property type="term" value="F:tRNA (5-carboxymethyluridine(34)-5-O)-methyltransferase activity"/>
    <property type="evidence" value="ECO:0007669"/>
    <property type="project" value="TreeGrafter"/>
</dbReference>
<proteinExistence type="predicted"/>
<dbReference type="FunFam" id="3.30.70.330:FF:000570">
    <property type="entry name" value="ALKylated DNA repair protein AlkB homolog"/>
    <property type="match status" value="1"/>
</dbReference>
<comment type="cofactor">
    <cofactor evidence="1">
        <name>Fe(2+)</name>
        <dbReference type="ChEBI" id="CHEBI:29033"/>
    </cofactor>
</comment>
<dbReference type="PROSITE" id="PS50102">
    <property type="entry name" value="RRM"/>
    <property type="match status" value="1"/>
</dbReference>
<dbReference type="GO" id="GO:0005634">
    <property type="term" value="C:nucleus"/>
    <property type="evidence" value="ECO:0007669"/>
    <property type="project" value="UniProtKB-SubCell"/>
</dbReference>
<dbReference type="Gene3D" id="3.30.70.330">
    <property type="match status" value="1"/>
</dbReference>
<dbReference type="CDD" id="cd02440">
    <property type="entry name" value="AdoMet_MTases"/>
    <property type="match status" value="1"/>
</dbReference>
<evidence type="ECO:0000259" key="10">
    <source>
        <dbReference type="PROSITE" id="PS50102"/>
    </source>
</evidence>
<dbReference type="InterPro" id="IPR012677">
    <property type="entry name" value="Nucleotide-bd_a/b_plait_sf"/>
</dbReference>
<keyword evidence="7" id="KW-0408">Iron</keyword>
<evidence type="ECO:0000256" key="9">
    <source>
        <dbReference type="PROSITE-ProRule" id="PRU00176"/>
    </source>
</evidence>
<organism evidence="11 12">
    <name type="scientific">Rhynchophorus ferrugineus</name>
    <name type="common">Red palm weevil</name>
    <name type="synonym">Curculio ferrugineus</name>
    <dbReference type="NCBI Taxonomy" id="354439"/>
    <lineage>
        <taxon>Eukaryota</taxon>
        <taxon>Metazoa</taxon>
        <taxon>Ecdysozoa</taxon>
        <taxon>Arthropoda</taxon>
        <taxon>Hexapoda</taxon>
        <taxon>Insecta</taxon>
        <taxon>Pterygota</taxon>
        <taxon>Neoptera</taxon>
        <taxon>Endopterygota</taxon>
        <taxon>Coleoptera</taxon>
        <taxon>Polyphaga</taxon>
        <taxon>Cucujiformia</taxon>
        <taxon>Curculionidae</taxon>
        <taxon>Dryophthorinae</taxon>
        <taxon>Rhynchophorus</taxon>
    </lineage>
</organism>
<dbReference type="PANTHER" id="PTHR13069">
    <property type="entry name" value="ALKYLATED DNA REPAIR PROTEIN ALKB HOMOLOG 8"/>
    <property type="match status" value="1"/>
</dbReference>
<evidence type="ECO:0000256" key="6">
    <source>
        <dbReference type="ARBA" id="ARBA00022884"/>
    </source>
</evidence>
<dbReference type="InterPro" id="IPR029063">
    <property type="entry name" value="SAM-dependent_MTases_sf"/>
</dbReference>
<evidence type="ECO:0000256" key="8">
    <source>
        <dbReference type="ARBA" id="ARBA00023242"/>
    </source>
</evidence>
<dbReference type="GO" id="GO:0002098">
    <property type="term" value="P:tRNA wobble uridine modification"/>
    <property type="evidence" value="ECO:0007669"/>
    <property type="project" value="TreeGrafter"/>
</dbReference>
<dbReference type="InterPro" id="IPR051422">
    <property type="entry name" value="AlkB_tRNA_MeTrf/Diox"/>
</dbReference>
<evidence type="ECO:0000256" key="3">
    <source>
        <dbReference type="ARBA" id="ARBA00022603"/>
    </source>
</evidence>
<dbReference type="OrthoDB" id="271595at2759"/>
<evidence type="ECO:0000256" key="7">
    <source>
        <dbReference type="ARBA" id="ARBA00023004"/>
    </source>
</evidence>
<dbReference type="InterPro" id="IPR034256">
    <property type="entry name" value="ALKBH8_RRM"/>
</dbReference>
<keyword evidence="3" id="KW-0489">Methyltransferase</keyword>
<evidence type="ECO:0000256" key="2">
    <source>
        <dbReference type="ARBA" id="ARBA00004123"/>
    </source>
</evidence>
<protein>
    <recommendedName>
        <fullName evidence="10">RRM domain-containing protein</fullName>
    </recommendedName>
</protein>
<dbReference type="InterPro" id="IPR035979">
    <property type="entry name" value="RBD_domain_sf"/>
</dbReference>
<dbReference type="EMBL" id="JAACXV010000174">
    <property type="protein sequence ID" value="KAF7282445.1"/>
    <property type="molecule type" value="Genomic_DNA"/>
</dbReference>
<dbReference type="InterPro" id="IPR013216">
    <property type="entry name" value="Methyltransf_11"/>
</dbReference>
<dbReference type="GO" id="GO:0030488">
    <property type="term" value="P:tRNA methylation"/>
    <property type="evidence" value="ECO:0007669"/>
    <property type="project" value="TreeGrafter"/>
</dbReference>
<comment type="subcellular location">
    <subcellularLocation>
        <location evidence="2">Nucleus</location>
    </subcellularLocation>
</comment>
<dbReference type="SMART" id="SM00360">
    <property type="entry name" value="RRM"/>
    <property type="match status" value="1"/>
</dbReference>
<dbReference type="InterPro" id="IPR037151">
    <property type="entry name" value="AlkB-like_sf"/>
</dbReference>
<evidence type="ECO:0000256" key="1">
    <source>
        <dbReference type="ARBA" id="ARBA00001954"/>
    </source>
</evidence>
<evidence type="ECO:0000313" key="12">
    <source>
        <dbReference type="Proteomes" id="UP000625711"/>
    </source>
</evidence>
<dbReference type="GO" id="GO:0008757">
    <property type="term" value="F:S-adenosylmethionine-dependent methyltransferase activity"/>
    <property type="evidence" value="ECO:0007669"/>
    <property type="project" value="InterPro"/>
</dbReference>
<accession>A0A834IQX4</accession>
<name>A0A834IQX4_RHYFE</name>
<keyword evidence="6 9" id="KW-0694">RNA-binding</keyword>
<dbReference type="Gene3D" id="2.60.120.1520">
    <property type="match status" value="1"/>
</dbReference>
<evidence type="ECO:0000256" key="4">
    <source>
        <dbReference type="ARBA" id="ARBA00022679"/>
    </source>
</evidence>
<dbReference type="GO" id="GO:0000049">
    <property type="term" value="F:tRNA binding"/>
    <property type="evidence" value="ECO:0007669"/>
    <property type="project" value="TreeGrafter"/>
</dbReference>
<dbReference type="SUPFAM" id="SSF53335">
    <property type="entry name" value="S-adenosyl-L-methionine-dependent methyltransferases"/>
    <property type="match status" value="1"/>
</dbReference>
<dbReference type="GO" id="GO:0046872">
    <property type="term" value="F:metal ion binding"/>
    <property type="evidence" value="ECO:0007669"/>
    <property type="project" value="UniProtKB-KW"/>
</dbReference>
<dbReference type="InterPro" id="IPR000504">
    <property type="entry name" value="RRM_dom"/>
</dbReference>
<dbReference type="Pfam" id="PF00076">
    <property type="entry name" value="RRM_1"/>
    <property type="match status" value="1"/>
</dbReference>
<dbReference type="Pfam" id="PF08241">
    <property type="entry name" value="Methyltransf_11"/>
    <property type="match status" value="1"/>
</dbReference>
<comment type="caution">
    <text evidence="11">The sequence shown here is derived from an EMBL/GenBank/DDBJ whole genome shotgun (WGS) entry which is preliminary data.</text>
</comment>